<proteinExistence type="predicted"/>
<protein>
    <submittedName>
        <fullName evidence="2">Uncharacterized protein</fullName>
    </submittedName>
</protein>
<gene>
    <name evidence="2" type="ORF">CRE_05804</name>
</gene>
<feature type="compositionally biased region" description="Polar residues" evidence="1">
    <location>
        <begin position="206"/>
        <end position="220"/>
    </location>
</feature>
<feature type="region of interest" description="Disordered" evidence="1">
    <location>
        <begin position="76"/>
        <end position="98"/>
    </location>
</feature>
<feature type="region of interest" description="Disordered" evidence="1">
    <location>
        <begin position="129"/>
        <end position="246"/>
    </location>
</feature>
<keyword evidence="3" id="KW-1185">Reference proteome</keyword>
<dbReference type="AlphaFoldDB" id="E3M072"/>
<reference evidence="2" key="1">
    <citation type="submission" date="2007-07" db="EMBL/GenBank/DDBJ databases">
        <title>PCAP assembly of the Caenorhabditis remanei genome.</title>
        <authorList>
            <consortium name="The Caenorhabditis remanei Sequencing Consortium"/>
            <person name="Wilson R.K."/>
        </authorList>
    </citation>
    <scope>NUCLEOTIDE SEQUENCE [LARGE SCALE GENOMIC DNA]</scope>
    <source>
        <strain evidence="2">PB4641</strain>
    </source>
</reference>
<accession>E3M072</accession>
<dbReference type="PRINTS" id="PR01217">
    <property type="entry name" value="PRICHEXTENSN"/>
</dbReference>
<sequence length="455" mass="50901">MDVATRKRVLSASMDPHAPPLKLQAPLPEQPMSFVDAVFVNLMNALNVTEPTQRLPLVEETLSRLQWLKQYLQQSESHFKKPMPPEKSSPIGSPRQPEFKPMDFQQMKKCIQKDQDTLQNMSRLIGLPLHPPPPVMMAPPQMSNHVNGNQMSQAPKPTISALSEDQKAPGPPQLEQKKSPVTLSPQKPPSSIPTSVPPPPVLITADTITSAPSVPSTNVIPPTSTQKPTVKKPVKKDISPPPPPPNFLFNPTQQYIQSAEEYMLDVQERQRKLLSYISAAHSGTVTDEVLHEYLRHPYILLKENGVTRQQQNPFYHLMSHSAAHMKMMPPMPAVILKPTETSKPTTPIPAPPVLIPQVELPVKKEQGPKKESSPPSEKVTNSIQNYSFKFEFQISPPPQLPLQVPLQVPVFQTHFDPTKPFMMPVTRRCNQWSVVSMALPLTLMCRCSQTPCRCK</sequence>
<dbReference type="Proteomes" id="UP000008281">
    <property type="component" value="Unassembled WGS sequence"/>
</dbReference>
<evidence type="ECO:0000313" key="2">
    <source>
        <dbReference type="EMBL" id="EFO87972.1"/>
    </source>
</evidence>
<name>E3M072_CAERE</name>
<dbReference type="FunCoup" id="E3M072">
    <property type="interactions" value="1083"/>
</dbReference>
<dbReference type="OMA" id="LTLMCRC"/>
<dbReference type="InParanoid" id="E3M072"/>
<evidence type="ECO:0000313" key="3">
    <source>
        <dbReference type="Proteomes" id="UP000008281"/>
    </source>
</evidence>
<feature type="compositionally biased region" description="Polar residues" evidence="1">
    <location>
        <begin position="143"/>
        <end position="163"/>
    </location>
</feature>
<dbReference type="EMBL" id="DS268420">
    <property type="protein sequence ID" value="EFO87972.1"/>
    <property type="molecule type" value="Genomic_DNA"/>
</dbReference>
<evidence type="ECO:0000256" key="1">
    <source>
        <dbReference type="SAM" id="MobiDB-lite"/>
    </source>
</evidence>
<organism evidence="3">
    <name type="scientific">Caenorhabditis remanei</name>
    <name type="common">Caenorhabditis vulgaris</name>
    <dbReference type="NCBI Taxonomy" id="31234"/>
    <lineage>
        <taxon>Eukaryota</taxon>
        <taxon>Metazoa</taxon>
        <taxon>Ecdysozoa</taxon>
        <taxon>Nematoda</taxon>
        <taxon>Chromadorea</taxon>
        <taxon>Rhabditida</taxon>
        <taxon>Rhabditina</taxon>
        <taxon>Rhabditomorpha</taxon>
        <taxon>Rhabditoidea</taxon>
        <taxon>Rhabditidae</taxon>
        <taxon>Peloderinae</taxon>
        <taxon>Caenorhabditis</taxon>
    </lineage>
</organism>
<dbReference type="OrthoDB" id="5873333at2759"/>
<feature type="compositionally biased region" description="Pro residues" evidence="1">
    <location>
        <begin position="186"/>
        <end position="201"/>
    </location>
</feature>
<dbReference type="HOGENOM" id="CLU_057387_0_0_1"/>
<dbReference type="eggNOG" id="ENOG502QQ2D">
    <property type="taxonomic scope" value="Eukaryota"/>
</dbReference>